<dbReference type="Proteomes" id="UP000612055">
    <property type="component" value="Unassembled WGS sequence"/>
</dbReference>
<feature type="compositionally biased region" description="Pro residues" evidence="1">
    <location>
        <begin position="1506"/>
        <end position="1517"/>
    </location>
</feature>
<protein>
    <submittedName>
        <fullName evidence="3">Uncharacterized protein</fullName>
    </submittedName>
</protein>
<feature type="compositionally biased region" description="Low complexity" evidence="1">
    <location>
        <begin position="242"/>
        <end position="281"/>
    </location>
</feature>
<accession>A0A835Y2N3</accession>
<feature type="compositionally biased region" description="Low complexity" evidence="1">
    <location>
        <begin position="1425"/>
        <end position="1437"/>
    </location>
</feature>
<feature type="region of interest" description="Disordered" evidence="1">
    <location>
        <begin position="593"/>
        <end position="627"/>
    </location>
</feature>
<feature type="compositionally biased region" description="Low complexity" evidence="1">
    <location>
        <begin position="669"/>
        <end position="697"/>
    </location>
</feature>
<dbReference type="EMBL" id="JAEHOE010000028">
    <property type="protein sequence ID" value="KAG2494821.1"/>
    <property type="molecule type" value="Genomic_DNA"/>
</dbReference>
<feature type="compositionally biased region" description="Basic and acidic residues" evidence="1">
    <location>
        <begin position="295"/>
        <end position="309"/>
    </location>
</feature>
<feature type="region of interest" description="Disordered" evidence="1">
    <location>
        <begin position="1656"/>
        <end position="1685"/>
    </location>
</feature>
<feature type="compositionally biased region" description="Low complexity" evidence="1">
    <location>
        <begin position="1531"/>
        <end position="1543"/>
    </location>
</feature>
<feature type="transmembrane region" description="Helical" evidence="2">
    <location>
        <begin position="92"/>
        <end position="112"/>
    </location>
</feature>
<feature type="region of interest" description="Disordered" evidence="1">
    <location>
        <begin position="1502"/>
        <end position="1557"/>
    </location>
</feature>
<keyword evidence="2" id="KW-0812">Transmembrane</keyword>
<dbReference type="PANTHER" id="PTHR24216">
    <property type="entry name" value="PAXILLIN-RELATED"/>
    <property type="match status" value="1"/>
</dbReference>
<feature type="transmembrane region" description="Helical" evidence="2">
    <location>
        <begin position="57"/>
        <end position="80"/>
    </location>
</feature>
<dbReference type="OrthoDB" id="545626at2759"/>
<reference evidence="3" key="1">
    <citation type="journal article" date="2020" name="bioRxiv">
        <title>Comparative genomics of Chlamydomonas.</title>
        <authorList>
            <person name="Craig R.J."/>
            <person name="Hasan A.R."/>
            <person name="Ness R.W."/>
            <person name="Keightley P.D."/>
        </authorList>
    </citation>
    <scope>NUCLEOTIDE SEQUENCE</scope>
    <source>
        <strain evidence="3">CCAP 11/70</strain>
    </source>
</reference>
<feature type="region of interest" description="Disordered" evidence="1">
    <location>
        <begin position="242"/>
        <end position="337"/>
    </location>
</feature>
<feature type="region of interest" description="Disordered" evidence="1">
    <location>
        <begin position="658"/>
        <end position="704"/>
    </location>
</feature>
<feature type="transmembrane region" description="Helical" evidence="2">
    <location>
        <begin position="741"/>
        <end position="762"/>
    </location>
</feature>
<evidence type="ECO:0000313" key="3">
    <source>
        <dbReference type="EMBL" id="KAG2494821.1"/>
    </source>
</evidence>
<feature type="transmembrane region" description="Helical" evidence="2">
    <location>
        <begin position="774"/>
        <end position="795"/>
    </location>
</feature>
<feature type="compositionally biased region" description="Polar residues" evidence="1">
    <location>
        <begin position="458"/>
        <end position="470"/>
    </location>
</feature>
<evidence type="ECO:0000313" key="4">
    <source>
        <dbReference type="Proteomes" id="UP000612055"/>
    </source>
</evidence>
<keyword evidence="2" id="KW-1133">Transmembrane helix</keyword>
<name>A0A835Y2N3_9CHLO</name>
<dbReference type="PANTHER" id="PTHR24216:SF65">
    <property type="entry name" value="PAXILLIN-LIKE PROTEIN 1"/>
    <property type="match status" value="1"/>
</dbReference>
<sequence length="1763" mass="178758">MLLRTLDTMIWGALAPAPDVRTAEYSEYLTSKVKNYTIGWHIFRTVTEGMFLVSNGFAFNTIVVQLFWSMSVGSVLLYFFRRPTWLRLRERLCVGINIVYGTITVLKIYNLVPRLPNENNYLFKHCFLTMADAAFSQTAVHKQYVVMFSEALVRCIVWRRYNVLLDLPMPAVIAVSVTWQVWLLCFASMLQSGHVEAFRRARSAGTAASGSGSGSAASASTSAASTSTAAASAAAPEASAAAPEACLPAPETEAAAEPAPAEPAPAAKAAPTELPAAASAGPWPVIESARLAPPLRRDASREAARDRPQRSHRSSVEAAPPLSPGASSRDSRPMSPAQARYMRALRSLTRGPSSYVLLTHHRKQAPGPAAASLQFYLPSASPEQLQPGGQWRDKLAAAIAEGAPGWQVVGACVRKGSLIVHVDLVYQPPAASTLDSSPEACSSSSPFFAPPGAACGSSHPSSLPSGTPYQLSPEASLGRGAAPGGCLESGSGGAGFMFTGAGTSEPPFRPSTDAVDGFVAGMSAEALLELLGLPAEPQPPTAAAAAAAVSLGTAVPMSVQRGGLMAHLGSRAAAETAVKCDRGELRDVCGLHTSTPTPTLLPRAAHAPASPWVAEEEEEGEGVAGGVVDGCKPTGLAAAGADISEVMAAEEPAVVEAKGGEVAAEKEAAPALDVPASKAGPSTSSSSPTSEPEPAGPNSLGAHDAVQLPPRATLADAVWTAIAPPAELRSREYLDFVAHRVAGIQMSYSGFMVIMGLCFWIINRGVGVHPGTMTAHLGAEVLSLLAVGLGGSGAWRRHRVELVYAGVAARTLQMLGCILGFMPHMLRDSDCESGRWVQKVVLIGTLQAVCMQPPVLSFMLVRLPALLLCIHIHVNMCRTHLPLVYGIILHAGLEASIFMVLAVLQHRHLEAFRLSRAATKSHKGAPSASATSATAAAGLDTAAAAAAAAATARSFARRTGSSCGFDVTASLPTFAAGTTPAAAVDAAAGSAAAAAYTASPFTSCAAPSDPTDVHLSCPVIAIGPRRVASLRLDFTVAPCVLDELQVVLRHVGPTAVASGLHTAHSARDVSHSLVAPAAAAAAPANQPAPFAAELSICAAQSDAPGVVHVELWRGRRRVSSSPALLVEAPKLGPEPRALEIVDASVTSPVPGGAATWIHDVSSYTAGLAAQGHGAAAAAFVEELGTWLSQVAALERGLRAADQRVANVLYFHGNPALGGEYLFLKPTHAGGGGGGAAAGGSGGGKLTPRRLSGLDGAGAASADVGIKAMLLSQGSMLLAVAAEAGCCALAAHLLSALTAPGALACPLAAVLEAARTPLTQLPLLHAAVRSGCEAMVDLTVSWMVGAGATEVWSMEAAVQAISLAPGPGADGPDVSGASGAGFRRSLVRQLSAAARAGREEAASRTATAAAGLRVRPVERDLTAGTATSAATAATAASAPDPTSGGDRFHGTPAAAVNALSAASAGATTAAATDAAAAAAAADGVADAPDEDLGAFRIVSFQGLRRASPPPPPPPPAPPAAAAAAEPRVSKTGAASDDLGAAQAAPVSEGAGAKTPSGPASAEAAAMASLIDGGVLVVTPLHLALALEDGGRMATHIVRTYPEAFEAWRRHAAELTGGAFSGLLGSQTGSSTPPMIETIPEHATSSPNNVVPLYAGLSSTRASSTGPPATSHSGLTPSTSSQGQPFPAANASALVGAGRAYASVPGLGGGGGGVYGTGRDSMDGDTALNSMSLSEVAFLEGVRWVDEETDCTRGNRVGGFKITKM</sequence>
<gene>
    <name evidence="3" type="ORF">HYH03_007063</name>
</gene>
<feature type="compositionally biased region" description="Polar residues" evidence="1">
    <location>
        <begin position="1656"/>
        <end position="1682"/>
    </location>
</feature>
<evidence type="ECO:0000256" key="1">
    <source>
        <dbReference type="SAM" id="MobiDB-lite"/>
    </source>
</evidence>
<comment type="caution">
    <text evidence="3">The sequence shown here is derived from an EMBL/GenBank/DDBJ whole genome shotgun (WGS) entry which is preliminary data.</text>
</comment>
<feature type="transmembrane region" description="Helical" evidence="2">
    <location>
        <begin position="842"/>
        <end position="870"/>
    </location>
</feature>
<feature type="transmembrane region" description="Helical" evidence="2">
    <location>
        <begin position="882"/>
        <end position="904"/>
    </location>
</feature>
<proteinExistence type="predicted"/>
<feature type="transmembrane region" description="Helical" evidence="2">
    <location>
        <begin position="802"/>
        <end position="822"/>
    </location>
</feature>
<feature type="compositionally biased region" description="Low complexity" evidence="1">
    <location>
        <begin position="593"/>
        <end position="609"/>
    </location>
</feature>
<feature type="region of interest" description="Disordered" evidence="1">
    <location>
        <begin position="453"/>
        <end position="484"/>
    </location>
</feature>
<keyword evidence="2" id="KW-0472">Membrane</keyword>
<feature type="transmembrane region" description="Helical" evidence="2">
    <location>
        <begin position="167"/>
        <end position="190"/>
    </location>
</feature>
<feature type="region of interest" description="Disordered" evidence="1">
    <location>
        <begin position="1425"/>
        <end position="1449"/>
    </location>
</feature>
<keyword evidence="4" id="KW-1185">Reference proteome</keyword>
<evidence type="ECO:0000256" key="2">
    <source>
        <dbReference type="SAM" id="Phobius"/>
    </source>
</evidence>
<organism evidence="3 4">
    <name type="scientific">Edaphochlamys debaryana</name>
    <dbReference type="NCBI Taxonomy" id="47281"/>
    <lineage>
        <taxon>Eukaryota</taxon>
        <taxon>Viridiplantae</taxon>
        <taxon>Chlorophyta</taxon>
        <taxon>core chlorophytes</taxon>
        <taxon>Chlorophyceae</taxon>
        <taxon>CS clade</taxon>
        <taxon>Chlamydomonadales</taxon>
        <taxon>Chlamydomonadales incertae sedis</taxon>
        <taxon>Edaphochlamys</taxon>
    </lineage>
</organism>